<proteinExistence type="predicted"/>
<sequence length="120" mass="12968">MRRLLIAVLFILLFTITAQAQTATVNLAWDKNPDTDQVTKYTAYEKVGTLYNNLGDILLTACDATTCRHSLPSITPGVHTYVVSASNIWGESGYSNEASTPGPATPPRNVIITITITVTP</sequence>
<gene>
    <name evidence="1" type="ORF">MM415B03591_0012</name>
</gene>
<dbReference type="EMBL" id="MT142933">
    <property type="protein sequence ID" value="QJA90737.1"/>
    <property type="molecule type" value="Genomic_DNA"/>
</dbReference>
<dbReference type="InterPro" id="IPR013783">
    <property type="entry name" value="Ig-like_fold"/>
</dbReference>
<organism evidence="1">
    <name type="scientific">viral metagenome</name>
    <dbReference type="NCBI Taxonomy" id="1070528"/>
    <lineage>
        <taxon>unclassified sequences</taxon>
        <taxon>metagenomes</taxon>
        <taxon>organismal metagenomes</taxon>
    </lineage>
</organism>
<protein>
    <recommendedName>
        <fullName evidence="2">Fibronectin type-III domain-containing protein</fullName>
    </recommendedName>
</protein>
<evidence type="ECO:0008006" key="2">
    <source>
        <dbReference type="Google" id="ProtNLM"/>
    </source>
</evidence>
<accession>A0A6M3L717</accession>
<dbReference type="Gene3D" id="2.60.40.10">
    <property type="entry name" value="Immunoglobulins"/>
    <property type="match status" value="1"/>
</dbReference>
<name>A0A6M3L717_9ZZZZ</name>
<reference evidence="1" key="1">
    <citation type="submission" date="2020-03" db="EMBL/GenBank/DDBJ databases">
        <title>The deep terrestrial virosphere.</title>
        <authorList>
            <person name="Holmfeldt K."/>
            <person name="Nilsson E."/>
            <person name="Simone D."/>
            <person name="Lopez-Fernandez M."/>
            <person name="Wu X."/>
            <person name="de Brujin I."/>
            <person name="Lundin D."/>
            <person name="Andersson A."/>
            <person name="Bertilsson S."/>
            <person name="Dopson M."/>
        </authorList>
    </citation>
    <scope>NUCLEOTIDE SEQUENCE</scope>
    <source>
        <strain evidence="1">MM415B03591</strain>
    </source>
</reference>
<dbReference type="AlphaFoldDB" id="A0A6M3L717"/>
<evidence type="ECO:0000313" key="1">
    <source>
        <dbReference type="EMBL" id="QJA90737.1"/>
    </source>
</evidence>